<evidence type="ECO:0000313" key="1">
    <source>
        <dbReference type="EMBL" id="KAI5654060.1"/>
    </source>
</evidence>
<accession>A0ACC0A0L1</accession>
<evidence type="ECO:0000313" key="2">
    <source>
        <dbReference type="Proteomes" id="UP001060085"/>
    </source>
</evidence>
<comment type="caution">
    <text evidence="1">The sequence shown here is derived from an EMBL/GenBank/DDBJ whole genome shotgun (WGS) entry which is preliminary data.</text>
</comment>
<sequence>MVKVKNANVGREENYEERGSSRGGRTGKGKGKRVATEMRLPERFISVKEATNFEELTRKRIKIAPSHRIDLSDMEALHEHRRMNFGFMAIEHMLATQTSSTKCLPYGCSLTKVFQYFVLNLFVVGDRIGIGKIYIKHTFKRMGFSRNEEGMLVRRGQDEEEEEEEDEGQEAMDVDEEESEEEPEDKSFRREMRQKKRQERAEEGQSSGSMSQLMEMIAFMQASMNSCFDALDGKISNIQERVMRLEARGREEDK</sequence>
<proteinExistence type="predicted"/>
<organism evidence="1 2">
    <name type="scientific">Catharanthus roseus</name>
    <name type="common">Madagascar periwinkle</name>
    <name type="synonym">Vinca rosea</name>
    <dbReference type="NCBI Taxonomy" id="4058"/>
    <lineage>
        <taxon>Eukaryota</taxon>
        <taxon>Viridiplantae</taxon>
        <taxon>Streptophyta</taxon>
        <taxon>Embryophyta</taxon>
        <taxon>Tracheophyta</taxon>
        <taxon>Spermatophyta</taxon>
        <taxon>Magnoliopsida</taxon>
        <taxon>eudicotyledons</taxon>
        <taxon>Gunneridae</taxon>
        <taxon>Pentapetalae</taxon>
        <taxon>asterids</taxon>
        <taxon>lamiids</taxon>
        <taxon>Gentianales</taxon>
        <taxon>Apocynaceae</taxon>
        <taxon>Rauvolfioideae</taxon>
        <taxon>Vinceae</taxon>
        <taxon>Catharanthinae</taxon>
        <taxon>Catharanthus</taxon>
    </lineage>
</organism>
<protein>
    <submittedName>
        <fullName evidence="1">Uncharacterized protein</fullName>
    </submittedName>
</protein>
<reference evidence="2" key="1">
    <citation type="journal article" date="2023" name="Nat. Plants">
        <title>Single-cell RNA sequencing provides a high-resolution roadmap for understanding the multicellular compartmentation of specialized metabolism.</title>
        <authorList>
            <person name="Sun S."/>
            <person name="Shen X."/>
            <person name="Li Y."/>
            <person name="Li Y."/>
            <person name="Wang S."/>
            <person name="Li R."/>
            <person name="Zhang H."/>
            <person name="Shen G."/>
            <person name="Guo B."/>
            <person name="Wei J."/>
            <person name="Xu J."/>
            <person name="St-Pierre B."/>
            <person name="Chen S."/>
            <person name="Sun C."/>
        </authorList>
    </citation>
    <scope>NUCLEOTIDE SEQUENCE [LARGE SCALE GENOMIC DNA]</scope>
</reference>
<keyword evidence="2" id="KW-1185">Reference proteome</keyword>
<gene>
    <name evidence="1" type="ORF">M9H77_31247</name>
</gene>
<dbReference type="Proteomes" id="UP001060085">
    <property type="component" value="Linkage Group LG07"/>
</dbReference>
<name>A0ACC0A0L1_CATRO</name>
<dbReference type="EMBL" id="CM044707">
    <property type="protein sequence ID" value="KAI5654060.1"/>
    <property type="molecule type" value="Genomic_DNA"/>
</dbReference>